<dbReference type="PRINTS" id="PR01100">
    <property type="entry name" value="SHIKIMTKNASE"/>
</dbReference>
<comment type="subcellular location">
    <subcellularLocation>
        <location evidence="1">Plastid</location>
        <location evidence="1">Chloroplast</location>
    </subcellularLocation>
</comment>
<evidence type="ECO:0000256" key="1">
    <source>
        <dbReference type="ARBA" id="ARBA00004229"/>
    </source>
</evidence>
<dbReference type="Gene3D" id="3.40.50.300">
    <property type="entry name" value="P-loop containing nucleotide triphosphate hydrolases"/>
    <property type="match status" value="1"/>
</dbReference>
<comment type="similarity">
    <text evidence="2">Belongs to the shikimate kinase family.</text>
</comment>
<evidence type="ECO:0000313" key="4">
    <source>
        <dbReference type="Proteomes" id="UP000595140"/>
    </source>
</evidence>
<organism evidence="3 4">
    <name type="scientific">Cuscuta campestris</name>
    <dbReference type="NCBI Taxonomy" id="132261"/>
    <lineage>
        <taxon>Eukaryota</taxon>
        <taxon>Viridiplantae</taxon>
        <taxon>Streptophyta</taxon>
        <taxon>Embryophyta</taxon>
        <taxon>Tracheophyta</taxon>
        <taxon>Spermatophyta</taxon>
        <taxon>Magnoliopsida</taxon>
        <taxon>eudicotyledons</taxon>
        <taxon>Gunneridae</taxon>
        <taxon>Pentapetalae</taxon>
        <taxon>asterids</taxon>
        <taxon>lamiids</taxon>
        <taxon>Solanales</taxon>
        <taxon>Convolvulaceae</taxon>
        <taxon>Cuscuteae</taxon>
        <taxon>Cuscuta</taxon>
        <taxon>Cuscuta subgen. Grammica</taxon>
        <taxon>Cuscuta sect. Cleistogrammica</taxon>
    </lineage>
</organism>
<keyword evidence="4" id="KW-1185">Reference proteome</keyword>
<dbReference type="InterPro" id="IPR000623">
    <property type="entry name" value="Shikimate_kinase/TSH1"/>
</dbReference>
<dbReference type="InterPro" id="IPR027417">
    <property type="entry name" value="P-loop_NTPase"/>
</dbReference>
<dbReference type="SUPFAM" id="SSF52540">
    <property type="entry name" value="P-loop containing nucleoside triphosphate hydrolases"/>
    <property type="match status" value="1"/>
</dbReference>
<sequence>MEIIRACGGGFHCCNAFNLLHPISISHPPFRIRAPATDLNLSMKPKLHRRKSTARSLLGDRNSDFAANVSNADLSLSVKKMASDMSVDMKGTSVFLLGMNSSIKSNLGMLLADALRYHYIDSDSVVEESIGGKTVATSIPQSNEGFQEAETEVLRQLSSMGRLVVSAGNGAVRSATNLGLLRHGISVWIDVPLKVVAREIMEDKVQMPAFEIPIAGSYSEVLAQLTGLYEERQGGYATADTTISLLKVASRLGYDNLESVGTEQLCLEVLKEISKLMRVKKMMEEAGRPF</sequence>
<evidence type="ECO:0008006" key="5">
    <source>
        <dbReference type="Google" id="ProtNLM"/>
    </source>
</evidence>
<proteinExistence type="inferred from homology"/>
<reference evidence="3 4" key="1">
    <citation type="submission" date="2018-04" db="EMBL/GenBank/DDBJ databases">
        <authorList>
            <person name="Vogel A."/>
        </authorList>
    </citation>
    <scope>NUCLEOTIDE SEQUENCE [LARGE SCALE GENOMIC DNA]</scope>
</reference>
<protein>
    <recommendedName>
        <fullName evidence="5">Shikimate kinase</fullName>
    </recommendedName>
</protein>
<dbReference type="HAMAP" id="MF_00109">
    <property type="entry name" value="Shikimate_kinase"/>
    <property type="match status" value="1"/>
</dbReference>
<dbReference type="EMBL" id="OOIL02002044">
    <property type="protein sequence ID" value="VFQ80007.1"/>
    <property type="molecule type" value="Genomic_DNA"/>
</dbReference>
<accession>A0A484LUR0</accession>
<gene>
    <name evidence="3" type="ORF">CCAM_LOCUS21783</name>
</gene>
<dbReference type="PANTHER" id="PTHR21087">
    <property type="entry name" value="SHIKIMATE KINASE"/>
    <property type="match status" value="1"/>
</dbReference>
<dbReference type="OrthoDB" id="197068at2759"/>
<dbReference type="GO" id="GO:0005829">
    <property type="term" value="C:cytosol"/>
    <property type="evidence" value="ECO:0007669"/>
    <property type="project" value="TreeGrafter"/>
</dbReference>
<dbReference type="Proteomes" id="UP000595140">
    <property type="component" value="Unassembled WGS sequence"/>
</dbReference>
<dbReference type="AlphaFoldDB" id="A0A484LUR0"/>
<dbReference type="InterPro" id="IPR031322">
    <property type="entry name" value="Shikimate/glucono_kinase"/>
</dbReference>
<dbReference type="Pfam" id="PF01202">
    <property type="entry name" value="SKI"/>
    <property type="match status" value="1"/>
</dbReference>
<evidence type="ECO:0000256" key="2">
    <source>
        <dbReference type="ARBA" id="ARBA00006997"/>
    </source>
</evidence>
<dbReference type="GO" id="GO:0009507">
    <property type="term" value="C:chloroplast"/>
    <property type="evidence" value="ECO:0007669"/>
    <property type="project" value="UniProtKB-SubCell"/>
</dbReference>
<name>A0A484LUR0_9ASTE</name>
<evidence type="ECO:0000313" key="3">
    <source>
        <dbReference type="EMBL" id="VFQ80007.1"/>
    </source>
</evidence>
<dbReference type="PANTHER" id="PTHR21087:SF4">
    <property type="entry name" value="INACTIVE SHIKIMATE KINASE LIKE 1, CHLOROPLASTIC-RELATED"/>
    <property type="match status" value="1"/>
</dbReference>
<dbReference type="FunFam" id="3.40.50.300:FF:001033">
    <property type="entry name" value="Shikimate kinase 2, chloroplastic"/>
    <property type="match status" value="1"/>
</dbReference>